<evidence type="ECO:0000313" key="2">
    <source>
        <dbReference type="EMBL" id="KAA8900924.1"/>
    </source>
</evidence>
<feature type="chain" id="PRO_5023871012" description="Secreted protein" evidence="1">
    <location>
        <begin position="23"/>
        <end position="83"/>
    </location>
</feature>
<proteinExistence type="predicted"/>
<dbReference type="EMBL" id="VXIS01000147">
    <property type="protein sequence ID" value="KAA8900924.1"/>
    <property type="molecule type" value="Genomic_DNA"/>
</dbReference>
<evidence type="ECO:0000256" key="1">
    <source>
        <dbReference type="SAM" id="SignalP"/>
    </source>
</evidence>
<feature type="signal peptide" evidence="1">
    <location>
        <begin position="1"/>
        <end position="22"/>
    </location>
</feature>
<evidence type="ECO:0008006" key="4">
    <source>
        <dbReference type="Google" id="ProtNLM"/>
    </source>
</evidence>
<dbReference type="Proteomes" id="UP000326924">
    <property type="component" value="Unassembled WGS sequence"/>
</dbReference>
<evidence type="ECO:0000313" key="3">
    <source>
        <dbReference type="Proteomes" id="UP000326924"/>
    </source>
</evidence>
<gene>
    <name evidence="2" type="ORF">FN846DRAFT_124272</name>
</gene>
<keyword evidence="3" id="KW-1185">Reference proteome</keyword>
<comment type="caution">
    <text evidence="2">The sequence shown here is derived from an EMBL/GenBank/DDBJ whole genome shotgun (WGS) entry which is preliminary data.</text>
</comment>
<accession>A0A5J5ESX6</accession>
<protein>
    <recommendedName>
        <fullName evidence="4">Secreted protein</fullName>
    </recommendedName>
</protein>
<keyword evidence="1" id="KW-0732">Signal</keyword>
<reference evidence="2 3" key="1">
    <citation type="submission" date="2019-09" db="EMBL/GenBank/DDBJ databases">
        <title>Draft genome of the ectomycorrhizal ascomycete Sphaerosporella brunnea.</title>
        <authorList>
            <consortium name="DOE Joint Genome Institute"/>
            <person name="Benucci G.M."/>
            <person name="Marozzi G."/>
            <person name="Antonielli L."/>
            <person name="Sanchez S."/>
            <person name="Marco P."/>
            <person name="Wang X."/>
            <person name="Falini L.B."/>
            <person name="Barry K."/>
            <person name="Haridas S."/>
            <person name="Lipzen A."/>
            <person name="Labutti K."/>
            <person name="Grigoriev I.V."/>
            <person name="Murat C."/>
            <person name="Martin F."/>
            <person name="Albertini E."/>
            <person name="Donnini D."/>
            <person name="Bonito G."/>
        </authorList>
    </citation>
    <scope>NUCLEOTIDE SEQUENCE [LARGE SCALE GENOMIC DNA]</scope>
    <source>
        <strain evidence="2 3">Sb_GMNB300</strain>
    </source>
</reference>
<organism evidence="2 3">
    <name type="scientific">Sphaerosporella brunnea</name>
    <dbReference type="NCBI Taxonomy" id="1250544"/>
    <lineage>
        <taxon>Eukaryota</taxon>
        <taxon>Fungi</taxon>
        <taxon>Dikarya</taxon>
        <taxon>Ascomycota</taxon>
        <taxon>Pezizomycotina</taxon>
        <taxon>Pezizomycetes</taxon>
        <taxon>Pezizales</taxon>
        <taxon>Pyronemataceae</taxon>
        <taxon>Sphaerosporella</taxon>
    </lineage>
</organism>
<name>A0A5J5ESX6_9PEZI</name>
<sequence length="83" mass="9296">MCEKVSIFPILLLTLTIPIVKVDTTGPILVGKDVICWFGQAPKIAVPPPPVLHLRFFYIGKRSFRAEDHPLRLCHGTSHGTYQ</sequence>
<dbReference type="InParanoid" id="A0A5J5ESX6"/>
<dbReference type="AlphaFoldDB" id="A0A5J5ESX6"/>